<evidence type="ECO:0000256" key="1">
    <source>
        <dbReference type="ARBA" id="ARBA00011028"/>
    </source>
</evidence>
<dbReference type="Gene3D" id="3.40.50.1980">
    <property type="entry name" value="Nitrogenase molybdenum iron protein domain"/>
    <property type="match status" value="2"/>
</dbReference>
<dbReference type="InterPro" id="IPR006129">
    <property type="entry name" value="AdhesinB"/>
</dbReference>
<dbReference type="Pfam" id="PF01297">
    <property type="entry name" value="ZnuA"/>
    <property type="match status" value="1"/>
</dbReference>
<accession>A0A6J7KG82</accession>
<dbReference type="InterPro" id="IPR006127">
    <property type="entry name" value="ZnuA-like"/>
</dbReference>
<dbReference type="PANTHER" id="PTHR42953:SF3">
    <property type="entry name" value="HIGH-AFFINITY ZINC UPTAKE SYSTEM PROTEIN ZNUA"/>
    <property type="match status" value="1"/>
</dbReference>
<dbReference type="PRINTS" id="PR00691">
    <property type="entry name" value="ADHESINB"/>
</dbReference>
<dbReference type="InterPro" id="IPR050492">
    <property type="entry name" value="Bact_metal-bind_prot9"/>
</dbReference>
<evidence type="ECO:0000256" key="3">
    <source>
        <dbReference type="ARBA" id="ARBA00022729"/>
    </source>
</evidence>
<keyword evidence="2" id="KW-0813">Transport</keyword>
<sequence length="299" mass="32041">MKQMRITLLRPVALLLLALSASALTSCGGSPDVASSKTQVVAAFYPLAEVVRWVGGDLASVTDLTPPGAEPHDLELTSNQVDALRDADLALVTGGEFQPSVEDAARQRSGATLVAIKSPGIKGNDPHVWLDPKTMSLVVNSTAAALAKVDPVQSEVYKKRAIATNKRLDALDIEMSNGLANCDRRVIVTSHDAFERLGARYGVRVESIAGFSPEEDPNPRRIAQLADLVKKYRVTVIFTEELVSPRVAEVLAREVGVGTEVLSPIEGLSPKAAKSGDDYFSLMKRNLAQLERALGCVSR</sequence>
<dbReference type="EMBL" id="CAFBNL010000048">
    <property type="protein sequence ID" value="CAB4954876.1"/>
    <property type="molecule type" value="Genomic_DNA"/>
</dbReference>
<comment type="similarity">
    <text evidence="1">Belongs to the bacterial solute-binding protein 9 family.</text>
</comment>
<protein>
    <submittedName>
        <fullName evidence="4">Unannotated protein</fullName>
    </submittedName>
</protein>
<dbReference type="PROSITE" id="PS51257">
    <property type="entry name" value="PROKAR_LIPOPROTEIN"/>
    <property type="match status" value="1"/>
</dbReference>
<name>A0A6J7KG82_9ZZZZ</name>
<dbReference type="SUPFAM" id="SSF53807">
    <property type="entry name" value="Helical backbone' metal receptor"/>
    <property type="match status" value="1"/>
</dbReference>
<dbReference type="GO" id="GO:0007155">
    <property type="term" value="P:cell adhesion"/>
    <property type="evidence" value="ECO:0007669"/>
    <property type="project" value="InterPro"/>
</dbReference>
<organism evidence="4">
    <name type="scientific">freshwater metagenome</name>
    <dbReference type="NCBI Taxonomy" id="449393"/>
    <lineage>
        <taxon>unclassified sequences</taxon>
        <taxon>metagenomes</taxon>
        <taxon>ecological metagenomes</taxon>
    </lineage>
</organism>
<proteinExistence type="inferred from homology"/>
<dbReference type="InterPro" id="IPR006128">
    <property type="entry name" value="Lipoprotein_PsaA-like"/>
</dbReference>
<dbReference type="PRINTS" id="PR00690">
    <property type="entry name" value="ADHESNFAMILY"/>
</dbReference>
<evidence type="ECO:0000256" key="2">
    <source>
        <dbReference type="ARBA" id="ARBA00022448"/>
    </source>
</evidence>
<dbReference type="AlphaFoldDB" id="A0A6J7KG82"/>
<dbReference type="GO" id="GO:0046872">
    <property type="term" value="F:metal ion binding"/>
    <property type="evidence" value="ECO:0007669"/>
    <property type="project" value="InterPro"/>
</dbReference>
<gene>
    <name evidence="4" type="ORF">UFOPK3789_00919</name>
</gene>
<dbReference type="GO" id="GO:0030001">
    <property type="term" value="P:metal ion transport"/>
    <property type="evidence" value="ECO:0007669"/>
    <property type="project" value="InterPro"/>
</dbReference>
<evidence type="ECO:0000313" key="4">
    <source>
        <dbReference type="EMBL" id="CAB4954876.1"/>
    </source>
</evidence>
<keyword evidence="3" id="KW-0732">Signal</keyword>
<dbReference type="PANTHER" id="PTHR42953">
    <property type="entry name" value="HIGH-AFFINITY ZINC UPTAKE SYSTEM PROTEIN ZNUA-RELATED"/>
    <property type="match status" value="1"/>
</dbReference>
<reference evidence="4" key="1">
    <citation type="submission" date="2020-05" db="EMBL/GenBank/DDBJ databases">
        <authorList>
            <person name="Chiriac C."/>
            <person name="Salcher M."/>
            <person name="Ghai R."/>
            <person name="Kavagutti S V."/>
        </authorList>
    </citation>
    <scope>NUCLEOTIDE SEQUENCE</scope>
</reference>